<accession>A0A2N6NB62</accession>
<comment type="caution">
    <text evidence="2">The sequence shown here is derived from an EMBL/GenBank/DDBJ whole genome shotgun (WGS) entry which is preliminary data.</text>
</comment>
<dbReference type="AlphaFoldDB" id="A0A2N6NB62"/>
<dbReference type="EMBL" id="MRVG01000012">
    <property type="protein sequence ID" value="PMB64479.1"/>
    <property type="molecule type" value="Genomic_DNA"/>
</dbReference>
<proteinExistence type="predicted"/>
<sequence>MAPTTGRTTSGSKPGAMGDGGDAEPAAKNVQMALDSVCAWVIDRKLLCLPSPPQIAGGGGGMSGNVSHMPKSLTRTSNVLENGQTNLNGKSF</sequence>
<protein>
    <submittedName>
        <fullName evidence="2">Uncharacterized protein</fullName>
    </submittedName>
</protein>
<evidence type="ECO:0000256" key="1">
    <source>
        <dbReference type="SAM" id="MobiDB-lite"/>
    </source>
</evidence>
<feature type="region of interest" description="Disordered" evidence="1">
    <location>
        <begin position="1"/>
        <end position="25"/>
    </location>
</feature>
<evidence type="ECO:0000313" key="2">
    <source>
        <dbReference type="EMBL" id="PMB64479.1"/>
    </source>
</evidence>
<evidence type="ECO:0000313" key="3">
    <source>
        <dbReference type="Proteomes" id="UP000235728"/>
    </source>
</evidence>
<gene>
    <name evidence="2" type="ORF">BM221_009317</name>
</gene>
<feature type="compositionally biased region" description="Polar residues" evidence="1">
    <location>
        <begin position="1"/>
        <end position="12"/>
    </location>
</feature>
<organism evidence="2 3">
    <name type="scientific">Beauveria bassiana</name>
    <name type="common">White muscardine disease fungus</name>
    <name type="synonym">Tritirachium shiotae</name>
    <dbReference type="NCBI Taxonomy" id="176275"/>
    <lineage>
        <taxon>Eukaryota</taxon>
        <taxon>Fungi</taxon>
        <taxon>Dikarya</taxon>
        <taxon>Ascomycota</taxon>
        <taxon>Pezizomycotina</taxon>
        <taxon>Sordariomycetes</taxon>
        <taxon>Hypocreomycetidae</taxon>
        <taxon>Hypocreales</taxon>
        <taxon>Cordycipitaceae</taxon>
        <taxon>Beauveria</taxon>
    </lineage>
</organism>
<dbReference type="Proteomes" id="UP000235728">
    <property type="component" value="Unassembled WGS sequence"/>
</dbReference>
<name>A0A2N6NB62_BEABA</name>
<reference evidence="2 3" key="1">
    <citation type="journal article" date="2016" name="Appl. Microbiol. Biotechnol.">
        <title>Characterization of T-DNA insertion mutants with decreased virulence in the entomopathogenic fungus Beauveria bassiana JEF-007.</title>
        <authorList>
            <person name="Kim S."/>
            <person name="Lee S.J."/>
            <person name="Nai Y.S."/>
            <person name="Yu J.S."/>
            <person name="Lee M.R."/>
            <person name="Yang Y.T."/>
            <person name="Kim J.S."/>
        </authorList>
    </citation>
    <scope>NUCLEOTIDE SEQUENCE [LARGE SCALE GENOMIC DNA]</scope>
    <source>
        <strain evidence="2 3">JEF-007</strain>
    </source>
</reference>